<comment type="caution">
    <text evidence="1">The sequence shown here is derived from an EMBL/GenBank/DDBJ whole genome shotgun (WGS) entry which is preliminary data.</text>
</comment>
<protein>
    <submittedName>
        <fullName evidence="1">Uncharacterized protein</fullName>
    </submittedName>
</protein>
<dbReference type="AlphaFoldDB" id="A0A1J5TRD0"/>
<gene>
    <name evidence="1" type="ORF">BET99_03660</name>
</gene>
<dbReference type="EMBL" id="MIYZ01000007">
    <property type="protein sequence ID" value="OIR22731.1"/>
    <property type="molecule type" value="Genomic_DNA"/>
</dbReference>
<dbReference type="Proteomes" id="UP000183615">
    <property type="component" value="Unassembled WGS sequence"/>
</dbReference>
<name>A0A1J5TRD0_9ARCH</name>
<organism evidence="1 2">
    <name type="scientific">Marine Group III euryarchaeote CG-Epi2</name>
    <dbReference type="NCBI Taxonomy" id="1888996"/>
    <lineage>
        <taxon>Archaea</taxon>
        <taxon>Methanobacteriati</taxon>
        <taxon>Thermoplasmatota</taxon>
        <taxon>Thermoplasmata</taxon>
        <taxon>Candidatus Thermoprofundales</taxon>
    </lineage>
</organism>
<accession>A0A1J5TRD0</accession>
<evidence type="ECO:0000313" key="2">
    <source>
        <dbReference type="Proteomes" id="UP000183615"/>
    </source>
</evidence>
<proteinExistence type="predicted"/>
<evidence type="ECO:0000313" key="1">
    <source>
        <dbReference type="EMBL" id="OIR22731.1"/>
    </source>
</evidence>
<reference evidence="1 2" key="1">
    <citation type="submission" date="2016-08" db="EMBL/GenBank/DDBJ databases">
        <title>New Insights into Marine Group III Euryarchaeota, from dark to light.</title>
        <authorList>
            <person name="Haro-Moreno J.M."/>
            <person name="Rodriguez-Valera F."/>
            <person name="Lopez-Garcia P."/>
            <person name="Moreira D."/>
            <person name="Martin-Cuadrado A.B."/>
        </authorList>
    </citation>
    <scope>NUCLEOTIDE SEQUENCE [LARGE SCALE GENOMIC DNA]</scope>
    <source>
        <strain evidence="1">CG-Epi2</strain>
    </source>
</reference>
<sequence length="133" mass="14955">MSIQVARKIALAYWGFSKTAKSRASSGIDIDIIKGNDMPDEVPATGFEEKFGSLVRGSWGDYTGHVGSYGRISFETLLDFAINVKTKEEHVGESNMEEVRKWATNLLNNNSHYFVARTVYKNQKMELLINTKS</sequence>